<comment type="caution">
    <text evidence="1">The sequence shown here is derived from an EMBL/GenBank/DDBJ whole genome shotgun (WGS) entry which is preliminary data.</text>
</comment>
<name>A0A0W7X3A1_9ACTN</name>
<keyword evidence="2" id="KW-1185">Reference proteome</keyword>
<dbReference type="AlphaFoldDB" id="A0A0W7X3A1"/>
<dbReference type="STRING" id="1765722.AT728_16320"/>
<dbReference type="EMBL" id="LOCL01000034">
    <property type="protein sequence ID" value="KUF17366.1"/>
    <property type="molecule type" value="Genomic_DNA"/>
</dbReference>
<evidence type="ECO:0000313" key="2">
    <source>
        <dbReference type="Proteomes" id="UP000054804"/>
    </source>
</evidence>
<accession>A0A0W7X3A1</accession>
<evidence type="ECO:0000313" key="1">
    <source>
        <dbReference type="EMBL" id="KUF17366.1"/>
    </source>
</evidence>
<dbReference type="RefSeq" id="WP_058848629.1">
    <property type="nucleotide sequence ID" value="NZ_LOCL01000034.1"/>
</dbReference>
<protein>
    <submittedName>
        <fullName evidence="1">Uncharacterized protein</fullName>
    </submittedName>
</protein>
<gene>
    <name evidence="1" type="ORF">AT728_16320</name>
</gene>
<sequence>MSQDDEPITDAGALPLAPLDEAHLDRACTLADIAEAALGDLTQPAAGDADLVSGAQYLLDLAQTLLRQAVLVERERGDSWTAIGEAAGTSRQAAHDRWSTVAEGWALTGRRRTGIRSAPADEVAANLDAWYAQLHPDRPRAVSATLASLADPAARRAAQDRRREAARLRVEIQALKDANAAVYEASFAAIGTEQASAARAAWAGNHLDQASALDRLAAAEAPLGTEHKRAAAIQRTLAQDILNNRPAPARTERTDA</sequence>
<organism evidence="1 2">
    <name type="scientific">Streptomyces silvensis</name>
    <dbReference type="NCBI Taxonomy" id="1765722"/>
    <lineage>
        <taxon>Bacteria</taxon>
        <taxon>Bacillati</taxon>
        <taxon>Actinomycetota</taxon>
        <taxon>Actinomycetes</taxon>
        <taxon>Kitasatosporales</taxon>
        <taxon>Streptomycetaceae</taxon>
        <taxon>Streptomyces</taxon>
    </lineage>
</organism>
<reference evidence="1 2" key="1">
    <citation type="submission" date="2015-12" db="EMBL/GenBank/DDBJ databases">
        <title>Draft genome sequence of Streptomyces silvensis ATCC 53525, a producer of novel hormone antagonists.</title>
        <authorList>
            <person name="Johnston C.W."/>
            <person name="Li Y."/>
            <person name="Magarvey N.A."/>
        </authorList>
    </citation>
    <scope>NUCLEOTIDE SEQUENCE [LARGE SCALE GENOMIC DNA]</scope>
    <source>
        <strain evidence="1 2">ATCC 53525</strain>
    </source>
</reference>
<proteinExistence type="predicted"/>
<dbReference type="OrthoDB" id="4206243at2"/>
<dbReference type="Proteomes" id="UP000054804">
    <property type="component" value="Unassembled WGS sequence"/>
</dbReference>